<dbReference type="Pfam" id="PF05795">
    <property type="entry name" value="Plasmodium_Vir"/>
    <property type="match status" value="2"/>
</dbReference>
<dbReference type="VEuPathDB" id="PlasmoDB:PVP01_0000280"/>
<feature type="transmembrane region" description="Helical" evidence="1">
    <location>
        <begin position="250"/>
        <end position="270"/>
    </location>
</feature>
<keyword evidence="1" id="KW-0472">Membrane</keyword>
<sequence>MSLTSDLKEYSIFNDVIEGYIEKAKAVESQDIKNKPSNECNYFLSSATYTDIKLYIFCKQFKYMYNQLISLKRATSILRNYDNHYAYMNYWLNDKLKSKNIKFPYSVEQFFRKIKKHDKNFDEDNFLLEKIYDIDYDVLENMRILHNLYDKYYIIYNILIGKTKKKPKESCLSYINECVNEYKNAKIKCIMNNNNFCMALKTFKDNYEQFDHMSSELVNCNIKEIIKLPTDEEIVTRYNNQIIDVKDKKLSTTAVVGSFIGLFSTVTLFYKFTPFGSWMRTKINGSNRTYSNIDGIKDNMALISIDKEYRDMDNNRYNISYSSA</sequence>
<keyword evidence="1" id="KW-1133">Transmembrane helix</keyword>
<evidence type="ECO:0000313" key="2">
    <source>
        <dbReference type="EMBL" id="VUZ99313.1"/>
    </source>
</evidence>
<dbReference type="OrthoDB" id="385507at2759"/>
<organism evidence="2">
    <name type="scientific">Plasmodium vivax</name>
    <name type="common">malaria parasite P. vivax</name>
    <dbReference type="NCBI Taxonomy" id="5855"/>
    <lineage>
        <taxon>Eukaryota</taxon>
        <taxon>Sar</taxon>
        <taxon>Alveolata</taxon>
        <taxon>Apicomplexa</taxon>
        <taxon>Aconoidasida</taxon>
        <taxon>Haemosporida</taxon>
        <taxon>Plasmodiidae</taxon>
        <taxon>Plasmodium</taxon>
        <taxon>Plasmodium (Plasmodium)</taxon>
    </lineage>
</organism>
<evidence type="ECO:0000256" key="1">
    <source>
        <dbReference type="SAM" id="Phobius"/>
    </source>
</evidence>
<dbReference type="Proteomes" id="UP000220605">
    <property type="component" value="Unassembled WGS sequence"/>
</dbReference>
<dbReference type="EMBL" id="FLZR02000001">
    <property type="protein sequence ID" value="VUZ99313.1"/>
    <property type="molecule type" value="Genomic_DNA"/>
</dbReference>
<dbReference type="VEuPathDB" id="PlasmoDB:PVW1_000016500"/>
<gene>
    <name evidence="2" type="ORF">PVP01_0000280</name>
</gene>
<dbReference type="InterPro" id="IPR008780">
    <property type="entry name" value="Plasmodium_Vir"/>
</dbReference>
<name>A0A565A3G3_PLAVI</name>
<proteinExistence type="predicted"/>
<dbReference type="VEuPathDB" id="PlasmoDB:PVPAM_130008000"/>
<keyword evidence="1" id="KW-0812">Transmembrane</keyword>
<reference evidence="2" key="1">
    <citation type="submission" date="2016-07" db="EMBL/GenBank/DDBJ databases">
        <authorList>
            <consortium name="Pathogen Informatics"/>
        </authorList>
    </citation>
    <scope>NUCLEOTIDE SEQUENCE</scope>
</reference>
<dbReference type="AlphaFoldDB" id="A0A565A3G3"/>
<accession>A0A565A3G3</accession>
<protein>
    <submittedName>
        <fullName evidence="2">VIR protein</fullName>
    </submittedName>
</protein>